<dbReference type="PANTHER" id="PTHR33608:SF7">
    <property type="entry name" value="DUF58 DOMAIN-CONTAINING PROTEIN"/>
    <property type="match status" value="1"/>
</dbReference>
<reference evidence="3" key="1">
    <citation type="journal article" date="2019" name="Int. J. Syst. Evol. Microbiol.">
        <title>The Global Catalogue of Microorganisms (GCM) 10K type strain sequencing project: providing services to taxonomists for standard genome sequencing and annotation.</title>
        <authorList>
            <consortium name="The Broad Institute Genomics Platform"/>
            <consortium name="The Broad Institute Genome Sequencing Center for Infectious Disease"/>
            <person name="Wu L."/>
            <person name="Ma J."/>
        </authorList>
    </citation>
    <scope>NUCLEOTIDE SEQUENCE [LARGE SCALE GENOMIC DNA]</scope>
    <source>
        <strain evidence="3">CCUG 57263</strain>
    </source>
</reference>
<organism evidence="2 3">
    <name type="scientific">Paenibacillus residui</name>
    <dbReference type="NCBI Taxonomy" id="629724"/>
    <lineage>
        <taxon>Bacteria</taxon>
        <taxon>Bacillati</taxon>
        <taxon>Bacillota</taxon>
        <taxon>Bacilli</taxon>
        <taxon>Bacillales</taxon>
        <taxon>Paenibacillaceae</taxon>
        <taxon>Paenibacillus</taxon>
    </lineage>
</organism>
<name>A0ABW3DBF4_9BACL</name>
<comment type="caution">
    <text evidence="2">The sequence shown here is derived from an EMBL/GenBank/DDBJ whole genome shotgun (WGS) entry which is preliminary data.</text>
</comment>
<proteinExistence type="predicted"/>
<gene>
    <name evidence="2" type="ORF">ACFQ03_11990</name>
</gene>
<evidence type="ECO:0000313" key="3">
    <source>
        <dbReference type="Proteomes" id="UP001597120"/>
    </source>
</evidence>
<dbReference type="InterPro" id="IPR002881">
    <property type="entry name" value="DUF58"/>
</dbReference>
<dbReference type="PANTHER" id="PTHR33608">
    <property type="entry name" value="BLL2464 PROTEIN"/>
    <property type="match status" value="1"/>
</dbReference>
<sequence>MNEAGAGNSEGTKNTAAGLVPQEVLLRLERSSLWAKDRIRGTMQGKRRSKQMGSSLDFADYRLYTPGDDIRQLDWNAYGRTGKPFIKLYMDEQELQVSLYVDGSASMKFGASSRGVNKYLFARQLAACIGYTALCGYDRVGIGVFSDRLYARLPMMRGKASAQRIFDFLARTESREAGDIAAALSHPSSLPVRPGMSWVFSDFLYESGVEQALSSLLAAGQEIAVVQVLSPEEVDPELFGDLRLIDVESGSGKEVAISGKIIKEYKAAVHQYTEALRKYCFERGIAYQLAITDSPLSVTITEFRRSGLLK</sequence>
<protein>
    <submittedName>
        <fullName evidence="2">DUF58 domain-containing protein</fullName>
    </submittedName>
</protein>
<dbReference type="Proteomes" id="UP001597120">
    <property type="component" value="Unassembled WGS sequence"/>
</dbReference>
<evidence type="ECO:0000313" key="2">
    <source>
        <dbReference type="EMBL" id="MFD0869874.1"/>
    </source>
</evidence>
<dbReference type="RefSeq" id="WP_150960014.1">
    <property type="nucleotide sequence ID" value="NZ_JBHTIU010000037.1"/>
</dbReference>
<keyword evidence="3" id="KW-1185">Reference proteome</keyword>
<dbReference type="SUPFAM" id="SSF53300">
    <property type="entry name" value="vWA-like"/>
    <property type="match status" value="1"/>
</dbReference>
<dbReference type="EMBL" id="JBHTIU010000037">
    <property type="protein sequence ID" value="MFD0869874.1"/>
    <property type="molecule type" value="Genomic_DNA"/>
</dbReference>
<feature type="domain" description="DUF58" evidence="1">
    <location>
        <begin position="60"/>
        <end position="271"/>
    </location>
</feature>
<dbReference type="InterPro" id="IPR036465">
    <property type="entry name" value="vWFA_dom_sf"/>
</dbReference>
<accession>A0ABW3DBF4</accession>
<dbReference type="Pfam" id="PF01882">
    <property type="entry name" value="DUF58"/>
    <property type="match status" value="1"/>
</dbReference>
<evidence type="ECO:0000259" key="1">
    <source>
        <dbReference type="Pfam" id="PF01882"/>
    </source>
</evidence>